<proteinExistence type="predicted"/>
<reference evidence="2" key="1">
    <citation type="journal article" date="2022" name="Mol. Ecol. Resour.">
        <title>The genomes of chicory, endive, great burdock and yacon provide insights into Asteraceae palaeo-polyploidization history and plant inulin production.</title>
        <authorList>
            <person name="Fan W."/>
            <person name="Wang S."/>
            <person name="Wang H."/>
            <person name="Wang A."/>
            <person name="Jiang F."/>
            <person name="Liu H."/>
            <person name="Zhao H."/>
            <person name="Xu D."/>
            <person name="Zhang Y."/>
        </authorList>
    </citation>
    <scope>NUCLEOTIDE SEQUENCE [LARGE SCALE GENOMIC DNA]</scope>
    <source>
        <strain evidence="2">cv. Niubang</strain>
    </source>
</reference>
<evidence type="ECO:0000313" key="2">
    <source>
        <dbReference type="Proteomes" id="UP001055879"/>
    </source>
</evidence>
<organism evidence="1 2">
    <name type="scientific">Arctium lappa</name>
    <name type="common">Greater burdock</name>
    <name type="synonym">Lappa major</name>
    <dbReference type="NCBI Taxonomy" id="4217"/>
    <lineage>
        <taxon>Eukaryota</taxon>
        <taxon>Viridiplantae</taxon>
        <taxon>Streptophyta</taxon>
        <taxon>Embryophyta</taxon>
        <taxon>Tracheophyta</taxon>
        <taxon>Spermatophyta</taxon>
        <taxon>Magnoliopsida</taxon>
        <taxon>eudicotyledons</taxon>
        <taxon>Gunneridae</taxon>
        <taxon>Pentapetalae</taxon>
        <taxon>asterids</taxon>
        <taxon>campanulids</taxon>
        <taxon>Asterales</taxon>
        <taxon>Asteraceae</taxon>
        <taxon>Carduoideae</taxon>
        <taxon>Cardueae</taxon>
        <taxon>Arctiinae</taxon>
        <taxon>Arctium</taxon>
    </lineage>
</organism>
<dbReference type="EMBL" id="CM042051">
    <property type="protein sequence ID" value="KAI3729889.1"/>
    <property type="molecule type" value="Genomic_DNA"/>
</dbReference>
<accession>A0ACB9C6I9</accession>
<keyword evidence="2" id="KW-1185">Reference proteome</keyword>
<protein>
    <submittedName>
        <fullName evidence="1">Uncharacterized protein</fullName>
    </submittedName>
</protein>
<dbReference type="Proteomes" id="UP001055879">
    <property type="component" value="Linkage Group LG05"/>
</dbReference>
<reference evidence="1 2" key="2">
    <citation type="journal article" date="2022" name="Mol. Ecol. Resour.">
        <title>The genomes of chicory, endive, great burdock and yacon provide insights into Asteraceae paleo-polyploidization history and plant inulin production.</title>
        <authorList>
            <person name="Fan W."/>
            <person name="Wang S."/>
            <person name="Wang H."/>
            <person name="Wang A."/>
            <person name="Jiang F."/>
            <person name="Liu H."/>
            <person name="Zhao H."/>
            <person name="Xu D."/>
            <person name="Zhang Y."/>
        </authorList>
    </citation>
    <scope>NUCLEOTIDE SEQUENCE [LARGE SCALE GENOMIC DNA]</scope>
    <source>
        <strain evidence="2">cv. Niubang</strain>
    </source>
</reference>
<name>A0ACB9C6I9_ARCLA</name>
<evidence type="ECO:0000313" key="1">
    <source>
        <dbReference type="EMBL" id="KAI3729889.1"/>
    </source>
</evidence>
<sequence length="74" mass="8272">MMCQISPSEIGGENIEVFGGLLAQFVFHLKRPHKAKMALWKKIGKEKRASNSMVTKFLASLGIATILLINLMKR</sequence>
<comment type="caution">
    <text evidence="1">The sequence shown here is derived from an EMBL/GenBank/DDBJ whole genome shotgun (WGS) entry which is preliminary data.</text>
</comment>
<gene>
    <name evidence="1" type="ORF">L6452_18561</name>
</gene>